<evidence type="ECO:0000256" key="1">
    <source>
        <dbReference type="ARBA" id="ARBA00010617"/>
    </source>
</evidence>
<dbReference type="GO" id="GO:0020037">
    <property type="term" value="F:heme binding"/>
    <property type="evidence" value="ECO:0007669"/>
    <property type="project" value="InterPro"/>
</dbReference>
<evidence type="ECO:0000256" key="6">
    <source>
        <dbReference type="SAM" id="Phobius"/>
    </source>
</evidence>
<dbReference type="InterPro" id="IPR050364">
    <property type="entry name" value="Cytochrome_P450_fung"/>
</dbReference>
<keyword evidence="6" id="KW-0472">Membrane</keyword>
<keyword evidence="6" id="KW-1133">Transmembrane helix</keyword>
<accession>A0A9W8W036</accession>
<sequence>MALRIAIDSTRDALSPAVRGIISPLTGLTLLAIALVILRPLFSSSSKNPPPGPPGWPVLGNILDIVSAAKAKRLHYLFEEWANKYGDVMLIRSGVEDEYYVNTRPAVRAIMDTNTATTSERPRWIVSNEHICGQWNLLYLPSSHPRWKEQRRITNQNLTSPTKAELAVPYLEFEALKFMHEVAHDPNGGTDKQDLWNQMGRYIYSTFTTQLFGLEVCSPATPPAVQVSRLKQSQIKSTDSPVIPYLFDTGVAQIAAINPGAELVDSFPILDYLPDFLRRSQVKGDIRFKRDVKWAVARLNHLKRLKAEGRSPDCFLGRILDDEKLGGCSSLEEAAYLALTLVLGGSDTSRMTSWAFMEMMLMNMDEFTKLQKIIDDHCGDRLPVWKDIDNIPHVRYVMKETWRIRPPVSLGMLAHTTTKDIEYNGYHIPKGARLKLNSWALGHDPNFYNDPKTFRPERHQGDLRSSQESANLTDVNARDHFAFGIGRRTCESGPFFKPGPHPEKADNLCPGLNVADRAFAIAIMRLAWAFDIKPAPRAKLPINSDDFPHYIPGIAGEDMPINMVPRSQERLELIDKYYAEALASRLDFVWPRKHPVARWTWMTDQHVRANREEE</sequence>
<evidence type="ECO:0000313" key="7">
    <source>
        <dbReference type="EMBL" id="KAJ4308418.1"/>
    </source>
</evidence>
<dbReference type="InterPro" id="IPR002401">
    <property type="entry name" value="Cyt_P450_E_grp-I"/>
</dbReference>
<proteinExistence type="inferred from homology"/>
<feature type="binding site" description="axial binding residue" evidence="5">
    <location>
        <position position="490"/>
    </location>
    <ligand>
        <name>heme</name>
        <dbReference type="ChEBI" id="CHEBI:30413"/>
    </ligand>
    <ligandPart>
        <name>Fe</name>
        <dbReference type="ChEBI" id="CHEBI:18248"/>
    </ligandPart>
</feature>
<dbReference type="Pfam" id="PF00067">
    <property type="entry name" value="p450"/>
    <property type="match status" value="1"/>
</dbReference>
<feature type="transmembrane region" description="Helical" evidence="6">
    <location>
        <begin position="21"/>
        <end position="42"/>
    </location>
</feature>
<dbReference type="Gene3D" id="1.10.630.10">
    <property type="entry name" value="Cytochrome P450"/>
    <property type="match status" value="1"/>
</dbReference>
<evidence type="ECO:0000256" key="4">
    <source>
        <dbReference type="ARBA" id="ARBA00023004"/>
    </source>
</evidence>
<keyword evidence="2 5" id="KW-0479">Metal-binding</keyword>
<comment type="similarity">
    <text evidence="1">Belongs to the cytochrome P450 family.</text>
</comment>
<evidence type="ECO:0000256" key="2">
    <source>
        <dbReference type="ARBA" id="ARBA00022723"/>
    </source>
</evidence>
<keyword evidence="5" id="KW-0349">Heme</keyword>
<dbReference type="GO" id="GO:0005506">
    <property type="term" value="F:iron ion binding"/>
    <property type="evidence" value="ECO:0007669"/>
    <property type="project" value="InterPro"/>
</dbReference>
<dbReference type="InterPro" id="IPR001128">
    <property type="entry name" value="Cyt_P450"/>
</dbReference>
<keyword evidence="6" id="KW-0812">Transmembrane</keyword>
<dbReference type="EMBL" id="JAPEUR010000533">
    <property type="protein sequence ID" value="KAJ4308418.1"/>
    <property type="molecule type" value="Genomic_DNA"/>
</dbReference>
<dbReference type="AlphaFoldDB" id="A0A9W8W036"/>
<gene>
    <name evidence="7" type="ORF">N0V84_012115</name>
</gene>
<dbReference type="GO" id="GO:0016705">
    <property type="term" value="F:oxidoreductase activity, acting on paired donors, with incorporation or reduction of molecular oxygen"/>
    <property type="evidence" value="ECO:0007669"/>
    <property type="project" value="InterPro"/>
</dbReference>
<comment type="caution">
    <text evidence="7">The sequence shown here is derived from an EMBL/GenBank/DDBJ whole genome shotgun (WGS) entry which is preliminary data.</text>
</comment>
<evidence type="ECO:0000256" key="5">
    <source>
        <dbReference type="PIRSR" id="PIRSR602401-1"/>
    </source>
</evidence>
<protein>
    <recommendedName>
        <fullName evidence="9">Cytochrome P450</fullName>
    </recommendedName>
</protein>
<keyword evidence="3" id="KW-0560">Oxidoreductase</keyword>
<evidence type="ECO:0000313" key="8">
    <source>
        <dbReference type="Proteomes" id="UP001140502"/>
    </source>
</evidence>
<comment type="cofactor">
    <cofactor evidence="5">
        <name>heme</name>
        <dbReference type="ChEBI" id="CHEBI:30413"/>
    </cofactor>
</comment>
<evidence type="ECO:0008006" key="9">
    <source>
        <dbReference type="Google" id="ProtNLM"/>
    </source>
</evidence>
<organism evidence="7 8">
    <name type="scientific">Fusarium piperis</name>
    <dbReference type="NCBI Taxonomy" id="1435070"/>
    <lineage>
        <taxon>Eukaryota</taxon>
        <taxon>Fungi</taxon>
        <taxon>Dikarya</taxon>
        <taxon>Ascomycota</taxon>
        <taxon>Pezizomycotina</taxon>
        <taxon>Sordariomycetes</taxon>
        <taxon>Hypocreomycetidae</taxon>
        <taxon>Hypocreales</taxon>
        <taxon>Nectriaceae</taxon>
        <taxon>Fusarium</taxon>
        <taxon>Fusarium solani species complex</taxon>
    </lineage>
</organism>
<dbReference type="InterPro" id="IPR036396">
    <property type="entry name" value="Cyt_P450_sf"/>
</dbReference>
<dbReference type="PANTHER" id="PTHR46300:SF11">
    <property type="entry name" value="OXIDOREDUCTASE, PUTATIVE-RELATED"/>
    <property type="match status" value="1"/>
</dbReference>
<dbReference type="Proteomes" id="UP001140502">
    <property type="component" value="Unassembled WGS sequence"/>
</dbReference>
<dbReference type="OrthoDB" id="1470350at2759"/>
<reference evidence="7" key="1">
    <citation type="submission" date="2022-10" db="EMBL/GenBank/DDBJ databases">
        <title>Tapping the CABI collections for fungal endophytes: first genome assemblies for Collariella, Neodidymelliopsis, Ascochyta clinopodiicola, Didymella pomorum, Didymosphaeria variabile, Neocosmospora piperis and Neocucurbitaria cava.</title>
        <authorList>
            <person name="Hill R."/>
        </authorList>
    </citation>
    <scope>NUCLEOTIDE SEQUENCE</scope>
    <source>
        <strain evidence="7">IMI 366586</strain>
    </source>
</reference>
<keyword evidence="8" id="KW-1185">Reference proteome</keyword>
<dbReference type="GO" id="GO:0004497">
    <property type="term" value="F:monooxygenase activity"/>
    <property type="evidence" value="ECO:0007669"/>
    <property type="project" value="UniProtKB-KW"/>
</dbReference>
<dbReference type="PRINTS" id="PR00463">
    <property type="entry name" value="EP450I"/>
</dbReference>
<dbReference type="SUPFAM" id="SSF48264">
    <property type="entry name" value="Cytochrome P450"/>
    <property type="match status" value="1"/>
</dbReference>
<name>A0A9W8W036_9HYPO</name>
<keyword evidence="4 5" id="KW-0408">Iron</keyword>
<evidence type="ECO:0000256" key="3">
    <source>
        <dbReference type="ARBA" id="ARBA00023002"/>
    </source>
</evidence>
<dbReference type="PANTHER" id="PTHR46300">
    <property type="entry name" value="P450, PUTATIVE (EUROFUNG)-RELATED-RELATED"/>
    <property type="match status" value="1"/>
</dbReference>